<proteinExistence type="predicted"/>
<dbReference type="RefSeq" id="WP_302108659.1">
    <property type="nucleotide sequence ID" value="NZ_JAUKTR010000001.1"/>
</dbReference>
<keyword evidence="2" id="KW-1185">Reference proteome</keyword>
<evidence type="ECO:0000313" key="1">
    <source>
        <dbReference type="EMBL" id="MDO1558239.1"/>
    </source>
</evidence>
<comment type="caution">
    <text evidence="1">The sequence shown here is derived from an EMBL/GenBank/DDBJ whole genome shotgun (WGS) entry which is preliminary data.</text>
</comment>
<name>A0ABT8SI43_9CAUL</name>
<sequence length="300" mass="32597">MARLFDAYVTVDWSASEAKKTGEQSVWIGVAKRDARFHLRSEVHNPATRAEAAALLRKIIADLRRRGDRILLGFDFALGYPAGTAQRLGLTGAPWSATWSFLAKNVVDKPDNTNNRFAVAAKMNRLMTDEGRPFWGAPPRYAQRWLTATKPAGGYGDVPEFRATETAAISGKRRPASVWQLMGAGAVGGQTILGIPVVGALMEEMGETTAVWPFGTGWRTLGPEDVAPLSVLAVEIWPTLYPFKAEAGEPRDAAQVRGSAEHFARLDEKGELSALFAPPKEAAPALIRQVEDEEGWILGA</sequence>
<gene>
    <name evidence="1" type="ORF">Q0812_02180</name>
</gene>
<dbReference type="EMBL" id="JAUKTR010000001">
    <property type="protein sequence ID" value="MDO1558239.1"/>
    <property type="molecule type" value="Genomic_DNA"/>
</dbReference>
<evidence type="ECO:0000313" key="2">
    <source>
        <dbReference type="Proteomes" id="UP001169063"/>
    </source>
</evidence>
<protein>
    <submittedName>
        <fullName evidence="1">Cobalamin biosynthesis protein CbiG</fullName>
    </submittedName>
</protein>
<reference evidence="1" key="1">
    <citation type="submission" date="2023-07" db="EMBL/GenBank/DDBJ databases">
        <title>Brevundimonas soil sp. nov., isolated from the soil of chemical plant.</title>
        <authorList>
            <person name="Wu N."/>
        </authorList>
    </citation>
    <scope>NUCLEOTIDE SEQUENCE</scope>
    <source>
        <strain evidence="1">XZ-24</strain>
    </source>
</reference>
<accession>A0ABT8SI43</accession>
<dbReference type="Proteomes" id="UP001169063">
    <property type="component" value="Unassembled WGS sequence"/>
</dbReference>
<organism evidence="1 2">
    <name type="scientific">Peiella sedimenti</name>
    <dbReference type="NCBI Taxonomy" id="3061083"/>
    <lineage>
        <taxon>Bacteria</taxon>
        <taxon>Pseudomonadati</taxon>
        <taxon>Pseudomonadota</taxon>
        <taxon>Alphaproteobacteria</taxon>
        <taxon>Caulobacterales</taxon>
        <taxon>Caulobacteraceae</taxon>
        <taxon>Peiella</taxon>
    </lineage>
</organism>